<dbReference type="Proteomes" id="UP000198906">
    <property type="component" value="Unassembled WGS sequence"/>
</dbReference>
<feature type="domain" description="Methyltransferase" evidence="3">
    <location>
        <begin position="53"/>
        <end position="144"/>
    </location>
</feature>
<dbReference type="STRING" id="47866.GA0074694_0394"/>
<dbReference type="AlphaFoldDB" id="A0A1C6R999"/>
<dbReference type="InterPro" id="IPR051052">
    <property type="entry name" value="Diverse_substrate_MTase"/>
</dbReference>
<dbReference type="SUPFAM" id="SSF53335">
    <property type="entry name" value="S-adenosyl-L-methionine-dependent methyltransferases"/>
    <property type="match status" value="1"/>
</dbReference>
<keyword evidence="5" id="KW-1185">Reference proteome</keyword>
<organism evidence="4 5">
    <name type="scientific">Micromonospora inyonensis</name>
    <dbReference type="NCBI Taxonomy" id="47866"/>
    <lineage>
        <taxon>Bacteria</taxon>
        <taxon>Bacillati</taxon>
        <taxon>Actinomycetota</taxon>
        <taxon>Actinomycetes</taxon>
        <taxon>Micromonosporales</taxon>
        <taxon>Micromonosporaceae</taxon>
        <taxon>Micromonospora</taxon>
    </lineage>
</organism>
<dbReference type="GO" id="GO:0032259">
    <property type="term" value="P:methylation"/>
    <property type="evidence" value="ECO:0007669"/>
    <property type="project" value="UniProtKB-KW"/>
</dbReference>
<gene>
    <name evidence="4" type="ORF">GA0074694_0394</name>
</gene>
<protein>
    <submittedName>
        <fullName evidence="4">Methyltransferase domain-containing protein</fullName>
    </submittedName>
</protein>
<keyword evidence="2 4" id="KW-0808">Transferase</keyword>
<evidence type="ECO:0000313" key="4">
    <source>
        <dbReference type="EMBL" id="SCL13571.1"/>
    </source>
</evidence>
<dbReference type="InterPro" id="IPR041698">
    <property type="entry name" value="Methyltransf_25"/>
</dbReference>
<dbReference type="GO" id="GO:0008168">
    <property type="term" value="F:methyltransferase activity"/>
    <property type="evidence" value="ECO:0007669"/>
    <property type="project" value="UniProtKB-KW"/>
</dbReference>
<accession>A0A1C6R999</accession>
<proteinExistence type="predicted"/>
<dbReference type="PANTHER" id="PTHR44942">
    <property type="entry name" value="METHYLTRANSF_11 DOMAIN-CONTAINING PROTEIN"/>
    <property type="match status" value="1"/>
</dbReference>
<dbReference type="EMBL" id="FMHU01000001">
    <property type="protein sequence ID" value="SCL13571.1"/>
    <property type="molecule type" value="Genomic_DNA"/>
</dbReference>
<evidence type="ECO:0000256" key="2">
    <source>
        <dbReference type="ARBA" id="ARBA00022679"/>
    </source>
</evidence>
<keyword evidence="1 4" id="KW-0489">Methyltransferase</keyword>
<evidence type="ECO:0000256" key="1">
    <source>
        <dbReference type="ARBA" id="ARBA00022603"/>
    </source>
</evidence>
<dbReference type="InterPro" id="IPR029063">
    <property type="entry name" value="SAM-dependent_MTases_sf"/>
</dbReference>
<dbReference type="Pfam" id="PF13649">
    <property type="entry name" value="Methyltransf_25"/>
    <property type="match status" value="1"/>
</dbReference>
<evidence type="ECO:0000259" key="3">
    <source>
        <dbReference type="Pfam" id="PF13649"/>
    </source>
</evidence>
<dbReference type="PANTHER" id="PTHR44942:SF4">
    <property type="entry name" value="METHYLTRANSFERASE TYPE 11 DOMAIN-CONTAINING PROTEIN"/>
    <property type="match status" value="1"/>
</dbReference>
<evidence type="ECO:0000313" key="5">
    <source>
        <dbReference type="Proteomes" id="UP000198906"/>
    </source>
</evidence>
<dbReference type="Gene3D" id="3.40.50.150">
    <property type="entry name" value="Vaccinia Virus protein VP39"/>
    <property type="match status" value="1"/>
</dbReference>
<name>A0A1C6R999_9ACTN</name>
<dbReference type="CDD" id="cd02440">
    <property type="entry name" value="AdoMet_MTases"/>
    <property type="match status" value="1"/>
</dbReference>
<reference evidence="5" key="1">
    <citation type="submission" date="2016-06" db="EMBL/GenBank/DDBJ databases">
        <authorList>
            <person name="Varghese N."/>
        </authorList>
    </citation>
    <scope>NUCLEOTIDE SEQUENCE [LARGE SCALE GENOMIC DNA]</scope>
    <source>
        <strain evidence="5">DSM 46123</strain>
    </source>
</reference>
<dbReference type="RefSeq" id="WP_091458514.1">
    <property type="nucleotide sequence ID" value="NZ_FMHU01000001.1"/>
</dbReference>
<sequence>MKSASASEHGWEWDESLFAGSAPYYSRGRLPYAANLPEVLEQALDLDGSGRLLDVDCGPGTVVLPLAPLFEAAVGVDPDAGMLAEARRRGEQAGVRNVRWVRARAEELPAGLGTFRVAVFAQSFHWMDQAQVAGTVRRMLDPDGAFVHISDAKEPLPPDGLPHPLPPAHGIRELVRRHLGPVRRAGQGVLPHGTPGGEAAVLAQAGFAGPERLRVPVDLALERTVDDVVAFVYSRSDSAPHLFGPGLAEFDGELRSLLTEASDDGRFSERVPDTEVFVWRPSRP</sequence>